<proteinExistence type="predicted"/>
<dbReference type="Proteomes" id="UP000009374">
    <property type="component" value="Unassembled WGS sequence"/>
</dbReference>
<gene>
    <name evidence="1" type="ORF">UBAL3_74420046</name>
</gene>
<evidence type="ECO:0000313" key="2">
    <source>
        <dbReference type="Proteomes" id="UP000009374"/>
    </source>
</evidence>
<protein>
    <submittedName>
        <fullName evidence="1">Uncharacterized protein</fullName>
    </submittedName>
</protein>
<dbReference type="EMBL" id="GG693859">
    <property type="protein sequence ID" value="EES53589.1"/>
    <property type="molecule type" value="Genomic_DNA"/>
</dbReference>
<reference evidence="1 2" key="1">
    <citation type="journal article" date="2009" name="Appl. Environ. Microbiol.">
        <title>Community genomic and proteomic analyses of chemoautotrophic iron-oxidizing "Leptospirillum rubarum" (Group II) and "Leptospirillum ferrodiazotrophum" (Group III) bacteria in acid mine drainage biofilms.</title>
        <authorList>
            <person name="Goltsman D.S."/>
            <person name="Denef V.J."/>
            <person name="Singer S.W."/>
            <person name="VerBerkmoes N.C."/>
            <person name="Lefsrud M."/>
            <person name="Mueller R.S."/>
            <person name="Dick G.J."/>
            <person name="Sun C.L."/>
            <person name="Wheeler K.E."/>
            <person name="Zemla A."/>
            <person name="Baker B.J."/>
            <person name="Hauser L."/>
            <person name="Land M."/>
            <person name="Shah M.B."/>
            <person name="Thelen M.P."/>
            <person name="Hettich R.L."/>
            <person name="Banfield J.F."/>
        </authorList>
    </citation>
    <scope>NUCLEOTIDE SEQUENCE [LARGE SCALE GENOMIC DNA]</scope>
</reference>
<name>C6HUX8_9BACT</name>
<accession>C6HUX8</accession>
<organism evidence="1 2">
    <name type="scientific">Leptospirillum ferrodiazotrophum</name>
    <dbReference type="NCBI Taxonomy" id="412449"/>
    <lineage>
        <taxon>Bacteria</taxon>
        <taxon>Pseudomonadati</taxon>
        <taxon>Nitrospirota</taxon>
        <taxon>Nitrospiria</taxon>
        <taxon>Nitrospirales</taxon>
        <taxon>Nitrospiraceae</taxon>
        <taxon>Leptospirillum</taxon>
    </lineage>
</organism>
<dbReference type="AlphaFoldDB" id="C6HUX8"/>
<keyword evidence="2" id="KW-1185">Reference proteome</keyword>
<sequence>MGARWAVVVLGGALLVALVVTMVRISGPSPGSSGLSGEKSREALLSREAERILAALASGPAATGKILEGESLRYGGRILRVQVGPGWATLAPAEQGRLLDELFSRYTRSWQAVMHTHSEPAVSLRAGNRRVALHTSMDRWVRPSGDALAPGSSK</sequence>
<evidence type="ECO:0000313" key="1">
    <source>
        <dbReference type="EMBL" id="EES53589.1"/>
    </source>
</evidence>